<accession>A0A6G4MER0</accession>
<organism evidence="1">
    <name type="scientific">Klebsiella pneumoniae</name>
    <dbReference type="NCBI Taxonomy" id="573"/>
    <lineage>
        <taxon>Bacteria</taxon>
        <taxon>Pseudomonadati</taxon>
        <taxon>Pseudomonadota</taxon>
        <taxon>Gammaproteobacteria</taxon>
        <taxon>Enterobacterales</taxon>
        <taxon>Enterobacteriaceae</taxon>
        <taxon>Klebsiella/Raoultella group</taxon>
        <taxon>Klebsiella</taxon>
        <taxon>Klebsiella pneumoniae complex</taxon>
    </lineage>
</organism>
<proteinExistence type="predicted"/>
<reference evidence="1" key="1">
    <citation type="submission" date="2020-02" db="EMBL/GenBank/DDBJ databases">
        <title>WGS of Carbapenem-Resistant Entrobacteriaceae.</title>
        <authorList>
            <person name="Tokajian S."/>
            <person name="El Chaar M."/>
            <person name="El Khoury M."/>
        </authorList>
    </citation>
    <scope>NUCLEOTIDE SEQUENCE</scope>
    <source>
        <strain evidence="1">KPM_14</strain>
    </source>
</reference>
<name>A0A6G4MER0_KLEPN</name>
<dbReference type="RefSeq" id="WP_032432177.1">
    <property type="nucleotide sequence ID" value="NZ_CAAGZG010000011.1"/>
</dbReference>
<comment type="caution">
    <text evidence="1">The sequence shown here is derived from an EMBL/GenBank/DDBJ whole genome shotgun (WGS) entry which is preliminary data.</text>
</comment>
<sequence length="233" mass="26605">MKEEHPVIEYVKKVEAETLKYVDKVLDDLNIYFVCNEPGNYHGHLICTEDHFSEFELAHPELNVYTEDEISDSDKIIIAREFDLDADEPPSEKGLVDSHTGVLFKNAALMKLLGLHNSSKELLRAGLLNDVSRDNLLSTIFYSHKKFKSFDGAKNASQKTHRLKKEIIFVIKSTWEMYPSLSKGRMIEIIKEHYSGGVSEKTLKTWIKDNKLAPAQPKKYYSGAVNLVFPGKK</sequence>
<dbReference type="EMBL" id="JAAJTI010000007">
    <property type="protein sequence ID" value="NGF23889.1"/>
    <property type="molecule type" value="Genomic_DNA"/>
</dbReference>
<dbReference type="AlphaFoldDB" id="A0A6G4MER0"/>
<evidence type="ECO:0000313" key="1">
    <source>
        <dbReference type="EMBL" id="NGF23889.1"/>
    </source>
</evidence>
<protein>
    <submittedName>
        <fullName evidence="1">Uncharacterized protein</fullName>
    </submittedName>
</protein>
<gene>
    <name evidence="1" type="ORF">G5628_21495</name>
</gene>